<dbReference type="Pfam" id="PF13458">
    <property type="entry name" value="Peripla_BP_6"/>
    <property type="match status" value="1"/>
</dbReference>
<dbReference type="Proteomes" id="UP000198654">
    <property type="component" value="Unassembled WGS sequence"/>
</dbReference>
<dbReference type="InterPro" id="IPR051010">
    <property type="entry name" value="BCAA_transport"/>
</dbReference>
<protein>
    <submittedName>
        <fullName evidence="5">Branched-chain amino acid transport system substrate-binding protein</fullName>
    </submittedName>
</protein>
<dbReference type="CDD" id="cd06327">
    <property type="entry name" value="PBP1_SBP-like"/>
    <property type="match status" value="1"/>
</dbReference>
<dbReference type="AlphaFoldDB" id="A0A1G9ESR3"/>
<dbReference type="InterPro" id="IPR028081">
    <property type="entry name" value="Leu-bd"/>
</dbReference>
<keyword evidence="2 3" id="KW-0732">Signal</keyword>
<proteinExistence type="inferred from homology"/>
<comment type="similarity">
    <text evidence="1">Belongs to the leucine-binding protein family.</text>
</comment>
<name>A0A1G9ESR3_9GAMM</name>
<evidence type="ECO:0000313" key="5">
    <source>
        <dbReference type="EMBL" id="SDK79091.1"/>
    </source>
</evidence>
<evidence type="ECO:0000256" key="1">
    <source>
        <dbReference type="ARBA" id="ARBA00010062"/>
    </source>
</evidence>
<reference evidence="5 6" key="1">
    <citation type="submission" date="2016-10" db="EMBL/GenBank/DDBJ databases">
        <authorList>
            <person name="de Groot N.N."/>
        </authorList>
    </citation>
    <scope>NUCLEOTIDE SEQUENCE [LARGE SCALE GENOMIC DNA]</scope>
    <source>
        <strain evidence="5 6">DSM 14789</strain>
    </source>
</reference>
<dbReference type="RefSeq" id="WP_089724469.1">
    <property type="nucleotide sequence ID" value="NZ_FNGI01000001.1"/>
</dbReference>
<sequence length="406" mass="42726">MRKLLLAATCGFTMTLAGAASAQDQALSNDYVKIGVLGDMSGVYATGFSGPGAVGAVKMAVDDFGGSVLGQPIRVISADHQNKPDVASATAREWIDQERVDMITDLTNSAVGLAVQSLASDKGVITMNTGAATTQLTNEACTKYGIHYGYDTYALPVGTATAIVKNGGKKWFFITADYAFGHSLQKNTTEVVESLGGEVVGSVAAPLGTNDFASYLLQAKASGAEVIALANAGQDTVNSVKQADSFGIVQGGQQLAGMLVLISDVKSLGQEVAKGLQFTSAWYWNYDDESREWAKRYMERTGAAPTFPHAALYSATTAYLNAVKAAGTDDADAVRAQLNEMTIDDFFAKGGDIRPDGLLVHDMYLLKVKEASASKGEWDVAGVARVIPGEQAYPPLSESTCAHIDQ</sequence>
<dbReference type="Gene3D" id="3.40.50.2300">
    <property type="match status" value="2"/>
</dbReference>
<dbReference type="PANTHER" id="PTHR30483:SF6">
    <property type="entry name" value="PERIPLASMIC BINDING PROTEIN OF ABC TRANSPORTER FOR NATURAL AMINO ACIDS"/>
    <property type="match status" value="1"/>
</dbReference>
<dbReference type="InterPro" id="IPR028082">
    <property type="entry name" value="Peripla_BP_I"/>
</dbReference>
<feature type="chain" id="PRO_5011592116" evidence="3">
    <location>
        <begin position="23"/>
        <end position="406"/>
    </location>
</feature>
<organism evidence="5 6">
    <name type="scientific">Modicisalibacter muralis</name>
    <dbReference type="NCBI Taxonomy" id="119000"/>
    <lineage>
        <taxon>Bacteria</taxon>
        <taxon>Pseudomonadati</taxon>
        <taxon>Pseudomonadota</taxon>
        <taxon>Gammaproteobacteria</taxon>
        <taxon>Oceanospirillales</taxon>
        <taxon>Halomonadaceae</taxon>
        <taxon>Modicisalibacter</taxon>
    </lineage>
</organism>
<feature type="domain" description="Leucine-binding protein" evidence="4">
    <location>
        <begin position="32"/>
        <end position="371"/>
    </location>
</feature>
<feature type="signal peptide" evidence="3">
    <location>
        <begin position="1"/>
        <end position="22"/>
    </location>
</feature>
<evidence type="ECO:0000259" key="4">
    <source>
        <dbReference type="Pfam" id="PF13458"/>
    </source>
</evidence>
<keyword evidence="6" id="KW-1185">Reference proteome</keyword>
<dbReference type="STRING" id="119000.SAMN05661010_00098"/>
<dbReference type="PANTHER" id="PTHR30483">
    <property type="entry name" value="LEUCINE-SPECIFIC-BINDING PROTEIN"/>
    <property type="match status" value="1"/>
</dbReference>
<dbReference type="OrthoDB" id="5794591at2"/>
<accession>A0A1G9ESR3</accession>
<dbReference type="SUPFAM" id="SSF53822">
    <property type="entry name" value="Periplasmic binding protein-like I"/>
    <property type="match status" value="1"/>
</dbReference>
<dbReference type="EMBL" id="FNGI01000001">
    <property type="protein sequence ID" value="SDK79091.1"/>
    <property type="molecule type" value="Genomic_DNA"/>
</dbReference>
<gene>
    <name evidence="5" type="ORF">SAMN05661010_00098</name>
</gene>
<evidence type="ECO:0000313" key="6">
    <source>
        <dbReference type="Proteomes" id="UP000198654"/>
    </source>
</evidence>
<evidence type="ECO:0000256" key="2">
    <source>
        <dbReference type="ARBA" id="ARBA00022729"/>
    </source>
</evidence>
<evidence type="ECO:0000256" key="3">
    <source>
        <dbReference type="SAM" id="SignalP"/>
    </source>
</evidence>